<name>A0A319CRR0_9EURO</name>
<proteinExistence type="predicted"/>
<gene>
    <name evidence="1" type="ORF">BO82DRAFT_53716</name>
</gene>
<evidence type="ECO:0000313" key="2">
    <source>
        <dbReference type="Proteomes" id="UP000248340"/>
    </source>
</evidence>
<protein>
    <submittedName>
        <fullName evidence="1">Uncharacterized protein</fullName>
    </submittedName>
</protein>
<dbReference type="AlphaFoldDB" id="A0A319CRR0"/>
<keyword evidence="2" id="KW-1185">Reference proteome</keyword>
<dbReference type="GeneID" id="37144047"/>
<organism evidence="1 2">
    <name type="scientific">Aspergillus uvarum CBS 121591</name>
    <dbReference type="NCBI Taxonomy" id="1448315"/>
    <lineage>
        <taxon>Eukaryota</taxon>
        <taxon>Fungi</taxon>
        <taxon>Dikarya</taxon>
        <taxon>Ascomycota</taxon>
        <taxon>Pezizomycotina</taxon>
        <taxon>Eurotiomycetes</taxon>
        <taxon>Eurotiomycetidae</taxon>
        <taxon>Eurotiales</taxon>
        <taxon>Aspergillaceae</taxon>
        <taxon>Aspergillus</taxon>
        <taxon>Aspergillus subgen. Circumdati</taxon>
    </lineage>
</organism>
<evidence type="ECO:0000313" key="1">
    <source>
        <dbReference type="EMBL" id="PYH86901.1"/>
    </source>
</evidence>
<sequence length="62" mass="6920">MADALKAEGNKAFSAKDYPTAISRRLLTLSLLTTSSTPTAPLYIPRNTNTRRLSRMPTRLRI</sequence>
<dbReference type="Proteomes" id="UP000248340">
    <property type="component" value="Unassembled WGS sequence"/>
</dbReference>
<dbReference type="RefSeq" id="XP_025497101.1">
    <property type="nucleotide sequence ID" value="XM_025641305.1"/>
</dbReference>
<dbReference type="VEuPathDB" id="FungiDB:BO82DRAFT_53716"/>
<dbReference type="EMBL" id="KZ821675">
    <property type="protein sequence ID" value="PYH86901.1"/>
    <property type="molecule type" value="Genomic_DNA"/>
</dbReference>
<accession>A0A319CRR0</accession>
<reference evidence="1 2" key="1">
    <citation type="submission" date="2016-12" db="EMBL/GenBank/DDBJ databases">
        <title>The genomes of Aspergillus section Nigri reveals drivers in fungal speciation.</title>
        <authorList>
            <consortium name="DOE Joint Genome Institute"/>
            <person name="Vesth T.C."/>
            <person name="Nybo J."/>
            <person name="Theobald S."/>
            <person name="Brandl J."/>
            <person name="Frisvad J.C."/>
            <person name="Nielsen K.F."/>
            <person name="Lyhne E.K."/>
            <person name="Kogle M.E."/>
            <person name="Kuo A."/>
            <person name="Riley R."/>
            <person name="Clum A."/>
            <person name="Nolan M."/>
            <person name="Lipzen A."/>
            <person name="Salamov A."/>
            <person name="Henrissat B."/>
            <person name="Wiebenga A."/>
            <person name="De Vries R.P."/>
            <person name="Grigoriev I.V."/>
            <person name="Mortensen U.H."/>
            <person name="Andersen M.R."/>
            <person name="Baker S.E."/>
        </authorList>
    </citation>
    <scope>NUCLEOTIDE SEQUENCE [LARGE SCALE GENOMIC DNA]</scope>
    <source>
        <strain evidence="1 2">CBS 121591</strain>
    </source>
</reference>